<name>A0A1X7ABN3_9RHOB</name>
<evidence type="ECO:0000313" key="1">
    <source>
        <dbReference type="EMBL" id="SLN75309.1"/>
    </source>
</evidence>
<keyword evidence="2" id="KW-1185">Reference proteome</keyword>
<sequence>MQVAIHAGAAFTEADRLLRSLQKNIKVLTQGKVGYVGPRRYRQVFRPVFEGLGKGPVEVEAYQRLKSILPSPETTRRVVFSSDSFAGDPAITLQEGQLYPLAGRRMELLEQAFPDHQIELFLALRNPGSFIPKLLVSLPEASREGIIRGTDLSCLSWIGMIEDIRDLAPNVQITLWCYEDTPLIWGDLIRAVGDLDEDTALSDEHELLLSLLDDTGRAAAQALIEQEPAQEKSVLRSKLARILEDHAQQDKVEEDVDLPGWTSEIVDAFSELYEQDVAKLETMPGVRVLKP</sequence>
<organism evidence="1 2">
    <name type="scientific">Ruegeria meonggei</name>
    <dbReference type="NCBI Taxonomy" id="1446476"/>
    <lineage>
        <taxon>Bacteria</taxon>
        <taxon>Pseudomonadati</taxon>
        <taxon>Pseudomonadota</taxon>
        <taxon>Alphaproteobacteria</taxon>
        <taxon>Rhodobacterales</taxon>
        <taxon>Roseobacteraceae</taxon>
        <taxon>Ruegeria</taxon>
    </lineage>
</organism>
<dbReference type="OrthoDB" id="7816979at2"/>
<gene>
    <name evidence="1" type="ORF">RUM8411_04173</name>
</gene>
<protein>
    <submittedName>
        <fullName evidence="1">Uncharacterized protein</fullName>
    </submittedName>
</protein>
<accession>A0A1X7ABN3</accession>
<dbReference type="Proteomes" id="UP000193778">
    <property type="component" value="Unassembled WGS sequence"/>
</dbReference>
<evidence type="ECO:0000313" key="2">
    <source>
        <dbReference type="Proteomes" id="UP000193778"/>
    </source>
</evidence>
<dbReference type="RefSeq" id="WP_085824614.1">
    <property type="nucleotide sequence ID" value="NZ_FWFP01000015.1"/>
</dbReference>
<dbReference type="AlphaFoldDB" id="A0A1X7ABN3"/>
<reference evidence="2" key="1">
    <citation type="submission" date="2017-03" db="EMBL/GenBank/DDBJ databases">
        <authorList>
            <person name="Rodrigo-Torres L."/>
            <person name="Arahal R.D."/>
            <person name="Lucena T."/>
        </authorList>
    </citation>
    <scope>NUCLEOTIDE SEQUENCE [LARGE SCALE GENOMIC DNA]</scope>
    <source>
        <strain evidence="2">CECT 8411</strain>
    </source>
</reference>
<proteinExistence type="predicted"/>
<dbReference type="EMBL" id="FWFP01000015">
    <property type="protein sequence ID" value="SLN75309.1"/>
    <property type="molecule type" value="Genomic_DNA"/>
</dbReference>